<keyword evidence="1" id="KW-0812">Transmembrane</keyword>
<keyword evidence="1" id="KW-0472">Membrane</keyword>
<sequence>MASGRVFDPLVLLRVAPVISSSFSLWHCVSQHLFLNNLIVPEHRNKGNDILPSYWRTFFQPGLGVIFSLYGLSAGFALANLYSANSPGAVSRWYKFGVLFTAAHFTFVPAVAKVIKSIVDGDGKEDTWKFQKKWLKIHAVRSVLVDFSGWLCFLAAATESLTVV</sequence>
<proteinExistence type="predicted"/>
<accession>A0ABR3XP92</accession>
<protein>
    <submittedName>
        <fullName evidence="2">Uncharacterized protein</fullName>
    </submittedName>
</protein>
<keyword evidence="1" id="KW-1133">Transmembrane helix</keyword>
<dbReference type="Proteomes" id="UP001586593">
    <property type="component" value="Unassembled WGS sequence"/>
</dbReference>
<dbReference type="EMBL" id="JAZHXJ010000067">
    <property type="protein sequence ID" value="KAL1877332.1"/>
    <property type="molecule type" value="Genomic_DNA"/>
</dbReference>
<keyword evidence="3" id="KW-1185">Reference proteome</keyword>
<organism evidence="2 3">
    <name type="scientific">Phialemonium thermophilum</name>
    <dbReference type="NCBI Taxonomy" id="223376"/>
    <lineage>
        <taxon>Eukaryota</taxon>
        <taxon>Fungi</taxon>
        <taxon>Dikarya</taxon>
        <taxon>Ascomycota</taxon>
        <taxon>Pezizomycotina</taxon>
        <taxon>Sordariomycetes</taxon>
        <taxon>Sordariomycetidae</taxon>
        <taxon>Cephalothecales</taxon>
        <taxon>Cephalothecaceae</taxon>
        <taxon>Phialemonium</taxon>
    </lineage>
</organism>
<comment type="caution">
    <text evidence="2">The sequence shown here is derived from an EMBL/GenBank/DDBJ whole genome shotgun (WGS) entry which is preliminary data.</text>
</comment>
<evidence type="ECO:0000313" key="3">
    <source>
        <dbReference type="Proteomes" id="UP001586593"/>
    </source>
</evidence>
<feature type="transmembrane region" description="Helical" evidence="1">
    <location>
        <begin position="63"/>
        <end position="84"/>
    </location>
</feature>
<name>A0ABR3XP92_9PEZI</name>
<gene>
    <name evidence="2" type="ORF">VTK73DRAFT_8785</name>
</gene>
<evidence type="ECO:0000313" key="2">
    <source>
        <dbReference type="EMBL" id="KAL1877332.1"/>
    </source>
</evidence>
<reference evidence="2 3" key="1">
    <citation type="journal article" date="2024" name="Commun. Biol.">
        <title>Comparative genomic analysis of thermophilic fungi reveals convergent evolutionary adaptations and gene losses.</title>
        <authorList>
            <person name="Steindorff A.S."/>
            <person name="Aguilar-Pontes M.V."/>
            <person name="Robinson A.J."/>
            <person name="Andreopoulos B."/>
            <person name="LaButti K."/>
            <person name="Kuo A."/>
            <person name="Mondo S."/>
            <person name="Riley R."/>
            <person name="Otillar R."/>
            <person name="Haridas S."/>
            <person name="Lipzen A."/>
            <person name="Grimwood J."/>
            <person name="Schmutz J."/>
            <person name="Clum A."/>
            <person name="Reid I.D."/>
            <person name="Moisan M.C."/>
            <person name="Butler G."/>
            <person name="Nguyen T.T.M."/>
            <person name="Dewar K."/>
            <person name="Conant G."/>
            <person name="Drula E."/>
            <person name="Henrissat B."/>
            <person name="Hansel C."/>
            <person name="Singer S."/>
            <person name="Hutchinson M.I."/>
            <person name="de Vries R.P."/>
            <person name="Natvig D.O."/>
            <person name="Powell A.J."/>
            <person name="Tsang A."/>
            <person name="Grigoriev I.V."/>
        </authorList>
    </citation>
    <scope>NUCLEOTIDE SEQUENCE [LARGE SCALE GENOMIC DNA]</scope>
    <source>
        <strain evidence="2 3">ATCC 24622</strain>
    </source>
</reference>
<feature type="transmembrane region" description="Helical" evidence="1">
    <location>
        <begin position="96"/>
        <end position="119"/>
    </location>
</feature>
<evidence type="ECO:0000256" key="1">
    <source>
        <dbReference type="SAM" id="Phobius"/>
    </source>
</evidence>